<feature type="transmembrane region" description="Helical" evidence="1">
    <location>
        <begin position="12"/>
        <end position="29"/>
    </location>
</feature>
<dbReference type="EMBL" id="BAAAQD010000001">
    <property type="protein sequence ID" value="GAA1499633.1"/>
    <property type="molecule type" value="Genomic_DNA"/>
</dbReference>
<sequence>MWVRERVHDWSLALRAGAAAVAAVVAFAGCSSVMPGALDGGGATGDQPVTGAGPGVTADSVKVVFVGVDLKATASVTGFKTADAGDPARQVKALETWVNANGGVAGRKMVAVYRNYEAADDSPAAEERLCNQVTQDDKAFAVVLTGQFQSNARPCYASRRTLVLDATLVANDQTTFTKLAPYLWSASYPDYDEFVRAFLGSLEQQQYFAGKTKAGVVAADTPTNRSAYERLAVPELKRLNVTPAVAWIDTTDLGTLNAGLNQAAVDFRAKGVDRVFFLGGARMASFFLTVAAAQSFTARYALSSFDNPSFLVNNPATIPKEGLEGAVGIGFNPSQDVPDSAYPFPGTDAERACLKVYEADGQKFATRENARVAFPYCDAALLLQAGARDLGADLNAAAWSKATRALGTGFSPATGFAGLLGPGRFSAANGYRPLAYDGGCGCFAYQGEEVPFAAR</sequence>
<evidence type="ECO:0000256" key="1">
    <source>
        <dbReference type="SAM" id="Phobius"/>
    </source>
</evidence>
<gene>
    <name evidence="2" type="ORF">GCM10009827_002490</name>
</gene>
<evidence type="ECO:0000313" key="2">
    <source>
        <dbReference type="EMBL" id="GAA1499633.1"/>
    </source>
</evidence>
<organism evidence="2 3">
    <name type="scientific">Dactylosporangium maewongense</name>
    <dbReference type="NCBI Taxonomy" id="634393"/>
    <lineage>
        <taxon>Bacteria</taxon>
        <taxon>Bacillati</taxon>
        <taxon>Actinomycetota</taxon>
        <taxon>Actinomycetes</taxon>
        <taxon>Micromonosporales</taxon>
        <taxon>Micromonosporaceae</taxon>
        <taxon>Dactylosporangium</taxon>
    </lineage>
</organism>
<comment type="caution">
    <text evidence="2">The sequence shown here is derived from an EMBL/GenBank/DDBJ whole genome shotgun (WGS) entry which is preliminary data.</text>
</comment>
<keyword evidence="1" id="KW-0472">Membrane</keyword>
<name>A0ABN1ZI96_9ACTN</name>
<dbReference type="SUPFAM" id="SSF53822">
    <property type="entry name" value="Periplasmic binding protein-like I"/>
    <property type="match status" value="1"/>
</dbReference>
<keyword evidence="1" id="KW-0812">Transmembrane</keyword>
<evidence type="ECO:0000313" key="3">
    <source>
        <dbReference type="Proteomes" id="UP001501470"/>
    </source>
</evidence>
<dbReference type="RefSeq" id="WP_344498544.1">
    <property type="nucleotide sequence ID" value="NZ_BAAAQD010000001.1"/>
</dbReference>
<dbReference type="PROSITE" id="PS51257">
    <property type="entry name" value="PROKAR_LIPOPROTEIN"/>
    <property type="match status" value="1"/>
</dbReference>
<keyword evidence="3" id="KW-1185">Reference proteome</keyword>
<proteinExistence type="predicted"/>
<keyword evidence="1" id="KW-1133">Transmembrane helix</keyword>
<accession>A0ABN1ZI96</accession>
<reference evidence="2 3" key="1">
    <citation type="journal article" date="2019" name="Int. J. Syst. Evol. Microbiol.">
        <title>The Global Catalogue of Microorganisms (GCM) 10K type strain sequencing project: providing services to taxonomists for standard genome sequencing and annotation.</title>
        <authorList>
            <consortium name="The Broad Institute Genomics Platform"/>
            <consortium name="The Broad Institute Genome Sequencing Center for Infectious Disease"/>
            <person name="Wu L."/>
            <person name="Ma J."/>
        </authorList>
    </citation>
    <scope>NUCLEOTIDE SEQUENCE [LARGE SCALE GENOMIC DNA]</scope>
    <source>
        <strain evidence="2 3">JCM 15933</strain>
    </source>
</reference>
<protein>
    <recommendedName>
        <fullName evidence="4">Leucine-binding protein domain-containing protein</fullName>
    </recommendedName>
</protein>
<dbReference type="InterPro" id="IPR028082">
    <property type="entry name" value="Peripla_BP_I"/>
</dbReference>
<dbReference type="Gene3D" id="3.40.50.2300">
    <property type="match status" value="2"/>
</dbReference>
<dbReference type="Proteomes" id="UP001501470">
    <property type="component" value="Unassembled WGS sequence"/>
</dbReference>
<evidence type="ECO:0008006" key="4">
    <source>
        <dbReference type="Google" id="ProtNLM"/>
    </source>
</evidence>